<evidence type="ECO:0000256" key="9">
    <source>
        <dbReference type="ARBA" id="ARBA00022984"/>
    </source>
</evidence>
<dbReference type="GO" id="GO:0009252">
    <property type="term" value="P:peptidoglycan biosynthetic process"/>
    <property type="evidence" value="ECO:0007669"/>
    <property type="project" value="UniProtKB-KW"/>
</dbReference>
<comment type="similarity">
    <text evidence="1">In the C-terminal section; belongs to the transpeptidase family.</text>
</comment>
<evidence type="ECO:0000313" key="17">
    <source>
        <dbReference type="EMBL" id="GCD19775.1"/>
    </source>
</evidence>
<dbReference type="Pfam" id="PF00912">
    <property type="entry name" value="Transgly"/>
    <property type="match status" value="1"/>
</dbReference>
<evidence type="ECO:0000313" key="18">
    <source>
        <dbReference type="Proteomes" id="UP000288246"/>
    </source>
</evidence>
<evidence type="ECO:0000259" key="16">
    <source>
        <dbReference type="PROSITE" id="PS51178"/>
    </source>
</evidence>
<name>A0A401UYT7_9CELL</name>
<dbReference type="SMART" id="SM00740">
    <property type="entry name" value="PASTA"/>
    <property type="match status" value="1"/>
</dbReference>
<feature type="domain" description="PASTA" evidence="16">
    <location>
        <begin position="749"/>
        <end position="813"/>
    </location>
</feature>
<evidence type="ECO:0000256" key="15">
    <source>
        <dbReference type="SAM" id="Phobius"/>
    </source>
</evidence>
<accession>A0A401UYT7</accession>
<dbReference type="Pfam" id="PF00905">
    <property type="entry name" value="Transpeptidase"/>
    <property type="match status" value="1"/>
</dbReference>
<keyword evidence="15" id="KW-0812">Transmembrane</keyword>
<dbReference type="Gene3D" id="1.10.3810.10">
    <property type="entry name" value="Biosynthetic peptidoglycan transglycosylase-like"/>
    <property type="match status" value="1"/>
</dbReference>
<dbReference type="GO" id="GO:0008360">
    <property type="term" value="P:regulation of cell shape"/>
    <property type="evidence" value="ECO:0007669"/>
    <property type="project" value="UniProtKB-KW"/>
</dbReference>
<dbReference type="InterPro" id="IPR036950">
    <property type="entry name" value="PBP_transglycosylase"/>
</dbReference>
<dbReference type="GO" id="GO:0006508">
    <property type="term" value="P:proteolysis"/>
    <property type="evidence" value="ECO:0007669"/>
    <property type="project" value="UniProtKB-KW"/>
</dbReference>
<comment type="caution">
    <text evidence="17">The sequence shown here is derived from an EMBL/GenBank/DDBJ whole genome shotgun (WGS) entry which is preliminary data.</text>
</comment>
<keyword evidence="6" id="KW-0808">Transferase</keyword>
<comment type="catalytic activity">
    <reaction evidence="13">
        <text>[GlcNAc-(1-&gt;4)-Mur2Ac(oyl-L-Ala-gamma-D-Glu-L-Lys-D-Ala-D-Ala)](n)-di-trans,octa-cis-undecaprenyl diphosphate + beta-D-GlcNAc-(1-&gt;4)-Mur2Ac(oyl-L-Ala-gamma-D-Glu-L-Lys-D-Ala-D-Ala)-di-trans,octa-cis-undecaprenyl diphosphate = [GlcNAc-(1-&gt;4)-Mur2Ac(oyl-L-Ala-gamma-D-Glu-L-Lys-D-Ala-D-Ala)](n+1)-di-trans,octa-cis-undecaprenyl diphosphate + di-trans,octa-cis-undecaprenyl diphosphate + H(+)</text>
        <dbReference type="Rhea" id="RHEA:23708"/>
        <dbReference type="Rhea" id="RHEA-COMP:9602"/>
        <dbReference type="Rhea" id="RHEA-COMP:9603"/>
        <dbReference type="ChEBI" id="CHEBI:15378"/>
        <dbReference type="ChEBI" id="CHEBI:58405"/>
        <dbReference type="ChEBI" id="CHEBI:60033"/>
        <dbReference type="ChEBI" id="CHEBI:78435"/>
        <dbReference type="EC" id="2.4.99.28"/>
    </reaction>
</comment>
<evidence type="ECO:0000256" key="8">
    <source>
        <dbReference type="ARBA" id="ARBA00022960"/>
    </source>
</evidence>
<evidence type="ECO:0000256" key="5">
    <source>
        <dbReference type="ARBA" id="ARBA00022676"/>
    </source>
</evidence>
<evidence type="ECO:0000256" key="4">
    <source>
        <dbReference type="ARBA" id="ARBA00022670"/>
    </source>
</evidence>
<dbReference type="InterPro" id="IPR023346">
    <property type="entry name" value="Lysozyme-like_dom_sf"/>
</dbReference>
<evidence type="ECO:0000256" key="1">
    <source>
        <dbReference type="ARBA" id="ARBA00007090"/>
    </source>
</evidence>
<evidence type="ECO:0000256" key="11">
    <source>
        <dbReference type="ARBA" id="ARBA00023316"/>
    </source>
</evidence>
<protein>
    <submittedName>
        <fullName evidence="17">Carboxypeptidase</fullName>
    </submittedName>
</protein>
<evidence type="ECO:0000256" key="7">
    <source>
        <dbReference type="ARBA" id="ARBA00022801"/>
    </source>
</evidence>
<keyword evidence="15" id="KW-0472">Membrane</keyword>
<dbReference type="Proteomes" id="UP000288246">
    <property type="component" value="Unassembled WGS sequence"/>
</dbReference>
<keyword evidence="15" id="KW-1133">Transmembrane helix</keyword>
<keyword evidence="11" id="KW-0961">Cell wall biogenesis/degradation</keyword>
<dbReference type="InterPro" id="IPR001264">
    <property type="entry name" value="Glyco_trans_51"/>
</dbReference>
<dbReference type="InterPro" id="IPR012338">
    <property type="entry name" value="Beta-lactam/transpept-like"/>
</dbReference>
<evidence type="ECO:0000256" key="3">
    <source>
        <dbReference type="ARBA" id="ARBA00022645"/>
    </source>
</evidence>
<evidence type="ECO:0000256" key="14">
    <source>
        <dbReference type="SAM" id="MobiDB-lite"/>
    </source>
</evidence>
<keyword evidence="18" id="KW-1185">Reference proteome</keyword>
<dbReference type="SUPFAM" id="SSF53955">
    <property type="entry name" value="Lysozyme-like"/>
    <property type="match status" value="1"/>
</dbReference>
<dbReference type="AlphaFoldDB" id="A0A401UYT7"/>
<evidence type="ECO:0000256" key="2">
    <source>
        <dbReference type="ARBA" id="ARBA00007739"/>
    </source>
</evidence>
<dbReference type="PANTHER" id="PTHR32282">
    <property type="entry name" value="BINDING PROTEIN TRANSPEPTIDASE, PUTATIVE-RELATED"/>
    <property type="match status" value="1"/>
</dbReference>
<dbReference type="CDD" id="cd06577">
    <property type="entry name" value="PASTA_pknB"/>
    <property type="match status" value="1"/>
</dbReference>
<evidence type="ECO:0000256" key="10">
    <source>
        <dbReference type="ARBA" id="ARBA00023268"/>
    </source>
</evidence>
<reference evidence="17 18" key="1">
    <citation type="submission" date="2018-11" db="EMBL/GenBank/DDBJ databases">
        <title>Draft genome sequence of Cellulomonas takizawaensis strain TKZ-21.</title>
        <authorList>
            <person name="Yamamura H."/>
            <person name="Hayashi T."/>
            <person name="Hamada M."/>
            <person name="Serisawa Y."/>
            <person name="Matsuyama K."/>
            <person name="Nakagawa Y."/>
            <person name="Otoguro M."/>
            <person name="Yanagida F."/>
            <person name="Hayakawa M."/>
        </authorList>
    </citation>
    <scope>NUCLEOTIDE SEQUENCE [LARGE SCALE GENOMIC DNA]</scope>
    <source>
        <strain evidence="17 18">TKZ-21</strain>
    </source>
</reference>
<dbReference type="GO" id="GO:0009002">
    <property type="term" value="F:serine-type D-Ala-D-Ala carboxypeptidase activity"/>
    <property type="evidence" value="ECO:0007669"/>
    <property type="project" value="UniProtKB-EC"/>
</dbReference>
<feature type="compositionally biased region" description="Gly residues" evidence="14">
    <location>
        <begin position="827"/>
        <end position="853"/>
    </location>
</feature>
<dbReference type="Gene3D" id="3.40.710.10">
    <property type="entry name" value="DD-peptidase/beta-lactamase superfamily"/>
    <property type="match status" value="1"/>
</dbReference>
<organism evidence="17 18">
    <name type="scientific">Cellulomonas algicola</name>
    <dbReference type="NCBI Taxonomy" id="2071633"/>
    <lineage>
        <taxon>Bacteria</taxon>
        <taxon>Bacillati</taxon>
        <taxon>Actinomycetota</taxon>
        <taxon>Actinomycetes</taxon>
        <taxon>Micrococcales</taxon>
        <taxon>Cellulomonadaceae</taxon>
        <taxon>Cellulomonas</taxon>
    </lineage>
</organism>
<feature type="region of interest" description="Disordered" evidence="14">
    <location>
        <begin position="806"/>
        <end position="853"/>
    </location>
</feature>
<dbReference type="Gene3D" id="3.30.10.20">
    <property type="match status" value="1"/>
</dbReference>
<keyword evidence="7" id="KW-0378">Hydrolase</keyword>
<keyword evidence="8" id="KW-0133">Cell shape</keyword>
<dbReference type="GO" id="GO:0030288">
    <property type="term" value="C:outer membrane-bounded periplasmic space"/>
    <property type="evidence" value="ECO:0007669"/>
    <property type="project" value="TreeGrafter"/>
</dbReference>
<dbReference type="PROSITE" id="PS51178">
    <property type="entry name" value="PASTA"/>
    <property type="match status" value="1"/>
</dbReference>
<dbReference type="Pfam" id="PF03793">
    <property type="entry name" value="PASTA"/>
    <property type="match status" value="1"/>
</dbReference>
<feature type="transmembrane region" description="Helical" evidence="15">
    <location>
        <begin position="40"/>
        <end position="62"/>
    </location>
</feature>
<dbReference type="GO" id="GO:0008955">
    <property type="term" value="F:peptidoglycan glycosyltransferase activity"/>
    <property type="evidence" value="ECO:0007669"/>
    <property type="project" value="UniProtKB-EC"/>
</dbReference>
<gene>
    <name evidence="17" type="ORF">CTKZ_13370</name>
</gene>
<sequence length="853" mass="88987">MQVAPFEAQEDGLLRRPDYPVAMPHPPRARGRQVNAFQALALLLSFVLVAGVSGVLAAGLVLPGVAVADEVTDLTVTAFDDLPTELEPTQLPEKSVILAADGTLLATFFSEDRVVVPLSEISIQLQHAVVAIEDKRFYQHAGVDPPGMLRAAVKGALGGADDGQQGASTLTQQYVKNVLIQAAATKETEAERLAAMQAATEADGPEGYARKLREAKLAIALEKQMTKDEILEKYLNIAQFGIKVYGAEAAAQYYFGIPAKDLNYLQAATIAGVTQSPTHWDPVRDPVVSKERRDTVLLTMHDQGYITDEEFQTGLATPVEATLNVHPLRVGCIAASDAVPGSGYFCDFVTKVIVNDETFGADAAARKALLYQGGLTITTTLDPGKQAIADAEVKAAVPVDDSSRLGHALVSVEPGSGKIVAMAQNRIYAPVAANPGEEPINFNTDFAYGASGGFAPGSTYKPFTLLAWLQAGHSLYEVVNGAKRPLNENMFRICGAKAGNAPYTPNNSEGNGSMMTVLDATRNSVNLAYLSMAMELDMCNIGDAAESIGVHRAKGRERDDGTIDRLLKGSTRFGVNPSNVLGTDVVAPLTMASAFAAFASGGVYCKPIAITAVTDTNGAPLPVPDAACHQAIEPRVANTMNFALSGVWQGTADGVGAPPFPSAGKTGTTSENEQTWFVGYTPRLATAVWLGDPKESKRQVKRMYVGSKWVDRAFGATVSAPTWKRFMVQALAGGDNPGFAAPDDKLVFGEKVNVPSVIGRSEGDARAILEQRGFKVRVDGQQVASSVGAGLVAEQSPSGQANKGATITLKLSNGQGGGPGPGPGPGPGGGDGGGNNGGGNGGGPGGGNGRGQP</sequence>
<dbReference type="SUPFAM" id="SSF56601">
    <property type="entry name" value="beta-lactamase/transpeptidase-like"/>
    <property type="match status" value="1"/>
</dbReference>
<dbReference type="EMBL" id="BHYL01000095">
    <property type="protein sequence ID" value="GCD19775.1"/>
    <property type="molecule type" value="Genomic_DNA"/>
</dbReference>
<dbReference type="GO" id="GO:0008658">
    <property type="term" value="F:penicillin binding"/>
    <property type="evidence" value="ECO:0007669"/>
    <property type="project" value="InterPro"/>
</dbReference>
<dbReference type="InterPro" id="IPR001460">
    <property type="entry name" value="PCN-bd_Tpept"/>
</dbReference>
<dbReference type="InterPro" id="IPR005543">
    <property type="entry name" value="PASTA_dom"/>
</dbReference>
<dbReference type="FunFam" id="1.10.3810.10:FF:000001">
    <property type="entry name" value="Penicillin-binding protein 1A"/>
    <property type="match status" value="1"/>
</dbReference>
<evidence type="ECO:0000256" key="13">
    <source>
        <dbReference type="ARBA" id="ARBA00049902"/>
    </source>
</evidence>
<keyword evidence="5" id="KW-0328">Glycosyltransferase</keyword>
<evidence type="ECO:0000256" key="12">
    <source>
        <dbReference type="ARBA" id="ARBA00034000"/>
    </source>
</evidence>
<proteinExistence type="inferred from homology"/>
<dbReference type="GO" id="GO:0071555">
    <property type="term" value="P:cell wall organization"/>
    <property type="evidence" value="ECO:0007669"/>
    <property type="project" value="UniProtKB-KW"/>
</dbReference>
<evidence type="ECO:0000256" key="6">
    <source>
        <dbReference type="ARBA" id="ARBA00022679"/>
    </source>
</evidence>
<keyword evidence="4" id="KW-0645">Protease</keyword>
<dbReference type="InterPro" id="IPR050396">
    <property type="entry name" value="Glycosyltr_51/Transpeptidase"/>
</dbReference>
<comment type="catalytic activity">
    <reaction evidence="12">
        <text>Preferential cleavage: (Ac)2-L-Lys-D-Ala-|-D-Ala. Also transpeptidation of peptidyl-alanyl moieties that are N-acyl substituents of D-alanine.</text>
        <dbReference type="EC" id="3.4.16.4"/>
    </reaction>
</comment>
<comment type="similarity">
    <text evidence="2">In the N-terminal section; belongs to the glycosyltransferase 51 family.</text>
</comment>
<keyword evidence="3 17" id="KW-0121">Carboxypeptidase</keyword>
<keyword evidence="10" id="KW-0511">Multifunctional enzyme</keyword>
<keyword evidence="9" id="KW-0573">Peptidoglycan synthesis</keyword>
<dbReference type="PANTHER" id="PTHR32282:SF33">
    <property type="entry name" value="PEPTIDOGLYCAN GLYCOSYLTRANSFERASE"/>
    <property type="match status" value="1"/>
</dbReference>